<comment type="caution">
    <text evidence="2">The sequence shown here is derived from an EMBL/GenBank/DDBJ whole genome shotgun (WGS) entry which is preliminary data.</text>
</comment>
<sequence>MNETDFNWPELCGAVGPCIRPGGTELTERALKVCSLPAGALIADIGCGAGGTLQHLERSGHYRLLGVDRSEELLAEAAKRLQSARLLPGRAEAIPASAETADALLCECVISILEDRGAAFGEFARVVKDGGYLVLSDVFRKGNRGEASLPSREELLRLLSSHGFSLLMWETHERLLREFAVRMIFSGHCLPEPWGCGKGRTGKTVDRSAISYFLLVARKGGGIGGTA</sequence>
<dbReference type="RefSeq" id="WP_214186612.1">
    <property type="nucleotide sequence ID" value="NZ_BSDS01000002.1"/>
</dbReference>
<protein>
    <recommendedName>
        <fullName evidence="1">Methyltransferase type 11 domain-containing protein</fullName>
    </recommendedName>
</protein>
<dbReference type="GO" id="GO:0008757">
    <property type="term" value="F:S-adenosylmethionine-dependent methyltransferase activity"/>
    <property type="evidence" value="ECO:0007669"/>
    <property type="project" value="InterPro"/>
</dbReference>
<name>A0A9W6G333_9BACT</name>
<dbReference type="Gene3D" id="3.40.50.150">
    <property type="entry name" value="Vaccinia Virus protein VP39"/>
    <property type="match status" value="1"/>
</dbReference>
<dbReference type="CDD" id="cd02440">
    <property type="entry name" value="AdoMet_MTases"/>
    <property type="match status" value="1"/>
</dbReference>
<dbReference type="PANTHER" id="PTHR43861:SF1">
    <property type="entry name" value="TRANS-ACONITATE 2-METHYLTRANSFERASE"/>
    <property type="match status" value="1"/>
</dbReference>
<dbReference type="NCBIfam" id="NF045667">
    <property type="entry name" value="MTase_DVU1556"/>
    <property type="match status" value="1"/>
</dbReference>
<dbReference type="EMBL" id="BSDS01000002">
    <property type="protein sequence ID" value="GLI39413.1"/>
    <property type="molecule type" value="Genomic_DNA"/>
</dbReference>
<feature type="domain" description="Methyltransferase type 11" evidence="1">
    <location>
        <begin position="44"/>
        <end position="135"/>
    </location>
</feature>
<dbReference type="PANTHER" id="PTHR43861">
    <property type="entry name" value="TRANS-ACONITATE 2-METHYLTRANSFERASE-RELATED"/>
    <property type="match status" value="1"/>
</dbReference>
<gene>
    <name evidence="2" type="ORF">GHYDROH2_29140</name>
</gene>
<accession>A0A9W6G333</accession>
<keyword evidence="3" id="KW-1185">Reference proteome</keyword>
<organism evidence="2 3">
    <name type="scientific">Geobacter hydrogenophilus</name>
    <dbReference type="NCBI Taxonomy" id="40983"/>
    <lineage>
        <taxon>Bacteria</taxon>
        <taxon>Pseudomonadati</taxon>
        <taxon>Thermodesulfobacteriota</taxon>
        <taxon>Desulfuromonadia</taxon>
        <taxon>Geobacterales</taxon>
        <taxon>Geobacteraceae</taxon>
        <taxon>Geobacter</taxon>
    </lineage>
</organism>
<proteinExistence type="predicted"/>
<evidence type="ECO:0000313" key="2">
    <source>
        <dbReference type="EMBL" id="GLI39413.1"/>
    </source>
</evidence>
<dbReference type="SUPFAM" id="SSF53335">
    <property type="entry name" value="S-adenosyl-L-methionine-dependent methyltransferases"/>
    <property type="match status" value="1"/>
</dbReference>
<dbReference type="Proteomes" id="UP001144352">
    <property type="component" value="Unassembled WGS sequence"/>
</dbReference>
<evidence type="ECO:0000259" key="1">
    <source>
        <dbReference type="Pfam" id="PF08241"/>
    </source>
</evidence>
<dbReference type="InterPro" id="IPR013216">
    <property type="entry name" value="Methyltransf_11"/>
</dbReference>
<dbReference type="Pfam" id="PF08241">
    <property type="entry name" value="Methyltransf_11"/>
    <property type="match status" value="1"/>
</dbReference>
<dbReference type="InterPro" id="IPR029063">
    <property type="entry name" value="SAM-dependent_MTases_sf"/>
</dbReference>
<reference evidence="2" key="1">
    <citation type="submission" date="2022-12" db="EMBL/GenBank/DDBJ databases">
        <title>Reference genome sequencing for broad-spectrum identification of bacterial and archaeal isolates by mass spectrometry.</title>
        <authorList>
            <person name="Sekiguchi Y."/>
            <person name="Tourlousse D.M."/>
        </authorList>
    </citation>
    <scope>NUCLEOTIDE SEQUENCE</scope>
    <source>
        <strain evidence="2">H2</strain>
    </source>
</reference>
<dbReference type="AlphaFoldDB" id="A0A9W6G333"/>
<evidence type="ECO:0000313" key="3">
    <source>
        <dbReference type="Proteomes" id="UP001144352"/>
    </source>
</evidence>